<feature type="transmembrane region" description="Helical" evidence="5">
    <location>
        <begin position="94"/>
        <end position="115"/>
    </location>
</feature>
<comment type="caution">
    <text evidence="6">The sequence shown here is derived from an EMBL/GenBank/DDBJ whole genome shotgun (WGS) entry which is preliminary data.</text>
</comment>
<feature type="transmembrane region" description="Helical" evidence="5">
    <location>
        <begin position="68"/>
        <end position="87"/>
    </location>
</feature>
<organism evidence="6 7">
    <name type="scientific">Nemorincola caseinilytica</name>
    <dbReference type="NCBI Taxonomy" id="2054315"/>
    <lineage>
        <taxon>Bacteria</taxon>
        <taxon>Pseudomonadati</taxon>
        <taxon>Bacteroidota</taxon>
        <taxon>Chitinophagia</taxon>
        <taxon>Chitinophagales</taxon>
        <taxon>Chitinophagaceae</taxon>
        <taxon>Nemorincola</taxon>
    </lineage>
</organism>
<evidence type="ECO:0000256" key="1">
    <source>
        <dbReference type="ARBA" id="ARBA00004141"/>
    </source>
</evidence>
<proteinExistence type="inferred from homology"/>
<evidence type="ECO:0000256" key="5">
    <source>
        <dbReference type="RuleBase" id="RU363041"/>
    </source>
</evidence>
<name>A0ABP8NHV2_9BACT</name>
<keyword evidence="3 5" id="KW-1133">Transmembrane helix</keyword>
<dbReference type="RefSeq" id="WP_345082324.1">
    <property type="nucleotide sequence ID" value="NZ_BAABFA010000011.1"/>
</dbReference>
<sequence length="252" mass="26906">MPHPELLFFFLTIAFIYASVGFGGGSSYLAILALYAVPRYEMKLTALVCNIIVVTGGTFLFIRRRELQFSKVLPIAIASVPMSFIGARLHVSQATFFVLLGTCLIMAGIFLWLQPSKTDVPLKDHDTKPNYLRDALLGGSIGLLSGMVSIGGGIFLAPVLNLLHWDTPKKIAATASFFILINSIAGLAGQLSSLQTSVDTTRIALLAIAVLAGGQLGSRLGIAKLSPALIRRLTAVLVFAAGIEVLYKQLAT</sequence>
<feature type="transmembrane region" description="Helical" evidence="5">
    <location>
        <begin position="44"/>
        <end position="62"/>
    </location>
</feature>
<reference evidence="7" key="1">
    <citation type="journal article" date="2019" name="Int. J. Syst. Evol. Microbiol.">
        <title>The Global Catalogue of Microorganisms (GCM) 10K type strain sequencing project: providing services to taxonomists for standard genome sequencing and annotation.</title>
        <authorList>
            <consortium name="The Broad Institute Genomics Platform"/>
            <consortium name="The Broad Institute Genome Sequencing Center for Infectious Disease"/>
            <person name="Wu L."/>
            <person name="Ma J."/>
        </authorList>
    </citation>
    <scope>NUCLEOTIDE SEQUENCE [LARGE SCALE GENOMIC DNA]</scope>
    <source>
        <strain evidence="7">JCM 32105</strain>
    </source>
</reference>
<keyword evidence="2 5" id="KW-0812">Transmembrane</keyword>
<feature type="transmembrane region" description="Helical" evidence="5">
    <location>
        <begin position="135"/>
        <end position="159"/>
    </location>
</feature>
<dbReference type="PANTHER" id="PTHR43701:SF5">
    <property type="entry name" value="MEMBRANE TRANSPORTER PROTEIN-RELATED"/>
    <property type="match status" value="1"/>
</dbReference>
<evidence type="ECO:0000256" key="3">
    <source>
        <dbReference type="ARBA" id="ARBA00022989"/>
    </source>
</evidence>
<feature type="transmembrane region" description="Helical" evidence="5">
    <location>
        <begin position="6"/>
        <end position="37"/>
    </location>
</feature>
<dbReference type="PANTHER" id="PTHR43701">
    <property type="entry name" value="MEMBRANE TRANSPORTER PROTEIN MJ0441-RELATED"/>
    <property type="match status" value="1"/>
</dbReference>
<comment type="subcellular location">
    <subcellularLocation>
        <location evidence="5">Cell membrane</location>
        <topology evidence="5">Multi-pass membrane protein</topology>
    </subcellularLocation>
    <subcellularLocation>
        <location evidence="1">Membrane</location>
        <topology evidence="1">Multi-pass membrane protein</topology>
    </subcellularLocation>
</comment>
<dbReference type="InterPro" id="IPR051598">
    <property type="entry name" value="TSUP/Inactive_protease-like"/>
</dbReference>
<keyword evidence="7" id="KW-1185">Reference proteome</keyword>
<dbReference type="InterPro" id="IPR002781">
    <property type="entry name" value="TM_pro_TauE-like"/>
</dbReference>
<dbReference type="EMBL" id="BAABFA010000011">
    <property type="protein sequence ID" value="GAA4466090.1"/>
    <property type="molecule type" value="Genomic_DNA"/>
</dbReference>
<feature type="transmembrane region" description="Helical" evidence="5">
    <location>
        <begin position="229"/>
        <end position="247"/>
    </location>
</feature>
<gene>
    <name evidence="6" type="ORF">GCM10023093_19530</name>
</gene>
<dbReference type="Proteomes" id="UP001500067">
    <property type="component" value="Unassembled WGS sequence"/>
</dbReference>
<dbReference type="Pfam" id="PF01925">
    <property type="entry name" value="TauE"/>
    <property type="match status" value="1"/>
</dbReference>
<accession>A0ABP8NHV2</accession>
<evidence type="ECO:0000313" key="6">
    <source>
        <dbReference type="EMBL" id="GAA4466090.1"/>
    </source>
</evidence>
<evidence type="ECO:0000313" key="7">
    <source>
        <dbReference type="Proteomes" id="UP001500067"/>
    </source>
</evidence>
<evidence type="ECO:0000256" key="2">
    <source>
        <dbReference type="ARBA" id="ARBA00022692"/>
    </source>
</evidence>
<evidence type="ECO:0000256" key="4">
    <source>
        <dbReference type="ARBA" id="ARBA00023136"/>
    </source>
</evidence>
<comment type="similarity">
    <text evidence="5">Belongs to the 4-toluene sulfonate uptake permease (TSUP) (TC 2.A.102) family.</text>
</comment>
<keyword evidence="5" id="KW-1003">Cell membrane</keyword>
<feature type="transmembrane region" description="Helical" evidence="5">
    <location>
        <begin position="171"/>
        <end position="191"/>
    </location>
</feature>
<feature type="transmembrane region" description="Helical" evidence="5">
    <location>
        <begin position="203"/>
        <end position="222"/>
    </location>
</feature>
<keyword evidence="4 5" id="KW-0472">Membrane</keyword>
<protein>
    <recommendedName>
        <fullName evidence="5">Probable membrane transporter protein</fullName>
    </recommendedName>
</protein>